<dbReference type="EMBL" id="CAJPDS010000011">
    <property type="protein sequence ID" value="CAF9912149.1"/>
    <property type="molecule type" value="Genomic_DNA"/>
</dbReference>
<gene>
    <name evidence="2" type="ORF">HETSPECPRED_000848</name>
</gene>
<protein>
    <submittedName>
        <fullName evidence="2">Uncharacterized protein</fullName>
    </submittedName>
</protein>
<dbReference type="Proteomes" id="UP000664521">
    <property type="component" value="Unassembled WGS sequence"/>
</dbReference>
<comment type="caution">
    <text evidence="2">The sequence shown here is derived from an EMBL/GenBank/DDBJ whole genome shotgun (WGS) entry which is preliminary data.</text>
</comment>
<feature type="compositionally biased region" description="Polar residues" evidence="1">
    <location>
        <begin position="163"/>
        <end position="177"/>
    </location>
</feature>
<sequence>MSETRQPTFGGAFRSLRKDLDDMNRDTRKRFLDSACRDDKDYPSGIQGVEERIIEAVNKLQVQSLFAHMTKGHRFTNTFSNHWKILQDMTSKWKEWSSTWKEHVEQRGDLIASREWKKDEGILIDLHDAFMNSVPRGFEKDVEWTEDYHVVSGLTAEIQSLSTDADSKNTQRPTSSSIPPPALTPVASDSLKPTFRYFFRRLLHDMQDLVDSTELEGEFGSMSISDETLDNIQKNEDEIKVSVNRLYEDTLFSHMVPGSWPKEHQSFKDKWNAFIEVGRTWDGSKAPRFDTLKQQRNRNRLVDFIYIGKKAEPKGFQGHPAWTEDYCAASCLATTKPPYIKFKQLKLYTYEESVNITFGGAWSRLVHDLKAMKREIEPSVMGCFGRKDSDYWSRVCDLDQRITQSVHKMPNHPLSNT</sequence>
<evidence type="ECO:0000256" key="1">
    <source>
        <dbReference type="SAM" id="MobiDB-lite"/>
    </source>
</evidence>
<evidence type="ECO:0000313" key="2">
    <source>
        <dbReference type="EMBL" id="CAF9912149.1"/>
    </source>
</evidence>
<dbReference type="AlphaFoldDB" id="A0A8H3EVG3"/>
<feature type="region of interest" description="Disordered" evidence="1">
    <location>
        <begin position="163"/>
        <end position="185"/>
    </location>
</feature>
<proteinExistence type="predicted"/>
<keyword evidence="3" id="KW-1185">Reference proteome</keyword>
<evidence type="ECO:0000313" key="3">
    <source>
        <dbReference type="Proteomes" id="UP000664521"/>
    </source>
</evidence>
<reference evidence="2" key="1">
    <citation type="submission" date="2021-03" db="EMBL/GenBank/DDBJ databases">
        <authorList>
            <person name="Tagirdzhanova G."/>
        </authorList>
    </citation>
    <scope>NUCLEOTIDE SEQUENCE</scope>
</reference>
<organism evidence="2 3">
    <name type="scientific">Heterodermia speciosa</name>
    <dbReference type="NCBI Taxonomy" id="116794"/>
    <lineage>
        <taxon>Eukaryota</taxon>
        <taxon>Fungi</taxon>
        <taxon>Dikarya</taxon>
        <taxon>Ascomycota</taxon>
        <taxon>Pezizomycotina</taxon>
        <taxon>Lecanoromycetes</taxon>
        <taxon>OSLEUM clade</taxon>
        <taxon>Lecanoromycetidae</taxon>
        <taxon>Caliciales</taxon>
        <taxon>Physciaceae</taxon>
        <taxon>Heterodermia</taxon>
    </lineage>
</organism>
<name>A0A8H3EVG3_9LECA</name>
<accession>A0A8H3EVG3</accession>
<dbReference type="OrthoDB" id="10571097at2759"/>